<dbReference type="AlphaFoldDB" id="A0AAD8A679"/>
<evidence type="ECO:0000313" key="2">
    <source>
        <dbReference type="EMBL" id="KAJ9592517.1"/>
    </source>
</evidence>
<proteinExistence type="predicted"/>
<keyword evidence="3" id="KW-1185">Reference proteome</keyword>
<sequence length="52" mass="5899">ALCLYEDASFCTFSLPHIHQSEQKFHVPTGRPQFPIATRRIPKGSEDIEKNG</sequence>
<dbReference type="Proteomes" id="UP001233999">
    <property type="component" value="Unassembled WGS sequence"/>
</dbReference>
<protein>
    <submittedName>
        <fullName evidence="2">Uncharacterized protein</fullName>
    </submittedName>
</protein>
<reference evidence="2" key="1">
    <citation type="journal article" date="2023" name="IScience">
        <title>Live-bearing cockroach genome reveals convergent evolutionary mechanisms linked to viviparity in insects and beyond.</title>
        <authorList>
            <person name="Fouks B."/>
            <person name="Harrison M.C."/>
            <person name="Mikhailova A.A."/>
            <person name="Marchal E."/>
            <person name="English S."/>
            <person name="Carruthers M."/>
            <person name="Jennings E.C."/>
            <person name="Chiamaka E.L."/>
            <person name="Frigard R.A."/>
            <person name="Pippel M."/>
            <person name="Attardo G.M."/>
            <person name="Benoit J.B."/>
            <person name="Bornberg-Bauer E."/>
            <person name="Tobe S.S."/>
        </authorList>
    </citation>
    <scope>NUCLEOTIDE SEQUENCE</scope>
    <source>
        <strain evidence="2">Stay&amp;Tobe</strain>
    </source>
</reference>
<evidence type="ECO:0000313" key="3">
    <source>
        <dbReference type="Proteomes" id="UP001233999"/>
    </source>
</evidence>
<feature type="non-terminal residue" evidence="2">
    <location>
        <position position="1"/>
    </location>
</feature>
<feature type="non-terminal residue" evidence="2">
    <location>
        <position position="52"/>
    </location>
</feature>
<evidence type="ECO:0000256" key="1">
    <source>
        <dbReference type="SAM" id="MobiDB-lite"/>
    </source>
</evidence>
<gene>
    <name evidence="2" type="ORF">L9F63_015834</name>
</gene>
<organism evidence="2 3">
    <name type="scientific">Diploptera punctata</name>
    <name type="common">Pacific beetle cockroach</name>
    <dbReference type="NCBI Taxonomy" id="6984"/>
    <lineage>
        <taxon>Eukaryota</taxon>
        <taxon>Metazoa</taxon>
        <taxon>Ecdysozoa</taxon>
        <taxon>Arthropoda</taxon>
        <taxon>Hexapoda</taxon>
        <taxon>Insecta</taxon>
        <taxon>Pterygota</taxon>
        <taxon>Neoptera</taxon>
        <taxon>Polyneoptera</taxon>
        <taxon>Dictyoptera</taxon>
        <taxon>Blattodea</taxon>
        <taxon>Blaberoidea</taxon>
        <taxon>Blaberidae</taxon>
        <taxon>Diplopterinae</taxon>
        <taxon>Diploptera</taxon>
    </lineage>
</organism>
<feature type="compositionally biased region" description="Basic and acidic residues" evidence="1">
    <location>
        <begin position="43"/>
        <end position="52"/>
    </location>
</feature>
<name>A0AAD8A679_DIPPU</name>
<dbReference type="EMBL" id="JASPKZ010003834">
    <property type="protein sequence ID" value="KAJ9592517.1"/>
    <property type="molecule type" value="Genomic_DNA"/>
</dbReference>
<accession>A0AAD8A679</accession>
<comment type="caution">
    <text evidence="2">The sequence shown here is derived from an EMBL/GenBank/DDBJ whole genome shotgun (WGS) entry which is preliminary data.</text>
</comment>
<reference evidence="2" key="2">
    <citation type="submission" date="2023-05" db="EMBL/GenBank/DDBJ databases">
        <authorList>
            <person name="Fouks B."/>
        </authorList>
    </citation>
    <scope>NUCLEOTIDE SEQUENCE</scope>
    <source>
        <strain evidence="2">Stay&amp;Tobe</strain>
        <tissue evidence="2">Testes</tissue>
    </source>
</reference>
<feature type="region of interest" description="Disordered" evidence="1">
    <location>
        <begin position="24"/>
        <end position="52"/>
    </location>
</feature>